<keyword evidence="3" id="KW-0436">Ligase</keyword>
<feature type="domain" description="BPL/LPL catalytic" evidence="2">
    <location>
        <begin position="24"/>
        <end position="188"/>
    </location>
</feature>
<comment type="caution">
    <text evidence="3">The sequence shown here is derived from an EMBL/GenBank/DDBJ whole genome shotgun (WGS) entry which is preliminary data.</text>
</comment>
<proteinExistence type="predicted"/>
<dbReference type="UniPathway" id="UPA00537">
    <property type="reaction ID" value="UER00595"/>
</dbReference>
<dbReference type="NCBIfam" id="TIGR00545">
    <property type="entry name" value="lipoyltrans"/>
    <property type="match status" value="1"/>
</dbReference>
<dbReference type="EC" id="6.3.1.20" evidence="3"/>
<reference evidence="3 4" key="1">
    <citation type="submission" date="2020-08" db="EMBL/GenBank/DDBJ databases">
        <title>Genomic Encyclopedia of Type Strains, Phase IV (KMG-IV): sequencing the most valuable type-strain genomes for metagenomic binning, comparative biology and taxonomic classification.</title>
        <authorList>
            <person name="Goeker M."/>
        </authorList>
    </citation>
    <scope>NUCLEOTIDE SEQUENCE [LARGE SCALE GENOMIC DNA]</scope>
    <source>
        <strain evidence="3 4">DSM 27471</strain>
    </source>
</reference>
<evidence type="ECO:0000256" key="1">
    <source>
        <dbReference type="ARBA" id="ARBA00005085"/>
    </source>
</evidence>
<dbReference type="GO" id="GO:0016979">
    <property type="term" value="F:lipoate-protein ligase activity"/>
    <property type="evidence" value="ECO:0007669"/>
    <property type="project" value="UniProtKB-EC"/>
</dbReference>
<keyword evidence="4" id="KW-1185">Reference proteome</keyword>
<dbReference type="GO" id="GO:0009249">
    <property type="term" value="P:protein lipoylation"/>
    <property type="evidence" value="ECO:0007669"/>
    <property type="project" value="InterPro"/>
</dbReference>
<dbReference type="GO" id="GO:0017118">
    <property type="term" value="F:lipoyltransferase activity"/>
    <property type="evidence" value="ECO:0007669"/>
    <property type="project" value="TreeGrafter"/>
</dbReference>
<dbReference type="RefSeq" id="WP_183412779.1">
    <property type="nucleotide sequence ID" value="NZ_JACHYB010000001.1"/>
</dbReference>
<dbReference type="PANTHER" id="PTHR12561:SF3">
    <property type="entry name" value="LIPOYLTRANSFERASE 1, MITOCHONDRIAL"/>
    <property type="match status" value="1"/>
</dbReference>
<sequence length="305" mass="34730">MQIIVSESFSPSFNLASEQFLLTERQHDVLFFYINSPCVVLGRNQNAYAEANLPFCREQGITVIRRLSGGGAVYHDNGTINFCFITRKENQPLDHDRLAEIEEALDDLGITTTRGDRKDLYINQKKISGTALHCTIDNVLFHGTLLYNTNLNQLQQALSPSFQMESKAVKSVKSDVTNIIDAQSGNINRQSIEHHAGSTNFLAHLLRYFSKKYSSKIQHFTPLEKHVIQELQTTRYDTWDWNFGQSPKTTLHQTLRYGRNSYTLTFKIEKGQITEIQGACPSSLKNLLLAQHADKLWDFIASNKL</sequence>
<dbReference type="EMBL" id="JACHYB010000001">
    <property type="protein sequence ID" value="MBB3186949.1"/>
    <property type="molecule type" value="Genomic_DNA"/>
</dbReference>
<dbReference type="AlphaFoldDB" id="A0A7W5H1T7"/>
<dbReference type="Gene3D" id="3.30.930.10">
    <property type="entry name" value="Bira Bifunctional Protein, Domain 2"/>
    <property type="match status" value="1"/>
</dbReference>
<dbReference type="PROSITE" id="PS51733">
    <property type="entry name" value="BPL_LPL_CATALYTIC"/>
    <property type="match status" value="1"/>
</dbReference>
<dbReference type="Proteomes" id="UP000544222">
    <property type="component" value="Unassembled WGS sequence"/>
</dbReference>
<evidence type="ECO:0000313" key="3">
    <source>
        <dbReference type="EMBL" id="MBB3186949.1"/>
    </source>
</evidence>
<dbReference type="InterPro" id="IPR045864">
    <property type="entry name" value="aa-tRNA-synth_II/BPL/LPL"/>
</dbReference>
<dbReference type="InterPro" id="IPR004562">
    <property type="entry name" value="LipoylTrfase_LipoateP_Ligase"/>
</dbReference>
<dbReference type="InterPro" id="IPR004143">
    <property type="entry name" value="BPL_LPL_catalytic"/>
</dbReference>
<protein>
    <submittedName>
        <fullName evidence="3">Lipoate-protein ligase A</fullName>
        <ecNumber evidence="3">6.3.1.20</ecNumber>
    </submittedName>
</protein>
<accession>A0A7W5H1T7</accession>
<gene>
    <name evidence="3" type="ORF">FHX64_001112</name>
</gene>
<organism evidence="3 4">
    <name type="scientific">Microbacter margulisiae</name>
    <dbReference type="NCBI Taxonomy" id="1350067"/>
    <lineage>
        <taxon>Bacteria</taxon>
        <taxon>Pseudomonadati</taxon>
        <taxon>Bacteroidota</taxon>
        <taxon>Bacteroidia</taxon>
        <taxon>Bacteroidales</taxon>
        <taxon>Porphyromonadaceae</taxon>
        <taxon>Microbacter</taxon>
    </lineage>
</organism>
<dbReference type="PANTHER" id="PTHR12561">
    <property type="entry name" value="LIPOATE-PROTEIN LIGASE"/>
    <property type="match status" value="1"/>
</dbReference>
<dbReference type="GO" id="GO:0005737">
    <property type="term" value="C:cytoplasm"/>
    <property type="evidence" value="ECO:0007669"/>
    <property type="project" value="TreeGrafter"/>
</dbReference>
<dbReference type="SUPFAM" id="SSF55681">
    <property type="entry name" value="Class II aaRS and biotin synthetases"/>
    <property type="match status" value="1"/>
</dbReference>
<evidence type="ECO:0000313" key="4">
    <source>
        <dbReference type="Proteomes" id="UP000544222"/>
    </source>
</evidence>
<dbReference type="Pfam" id="PF21948">
    <property type="entry name" value="LplA-B_cat"/>
    <property type="match status" value="1"/>
</dbReference>
<evidence type="ECO:0000259" key="2">
    <source>
        <dbReference type="PROSITE" id="PS51733"/>
    </source>
</evidence>
<name>A0A7W5H1T7_9PORP</name>
<comment type="pathway">
    <text evidence="1">Protein modification; protein lipoylation via exogenous pathway; protein N(6)-(lipoyl)lysine from lipoate: step 2/2.</text>
</comment>
<dbReference type="CDD" id="cd16443">
    <property type="entry name" value="LplA"/>
    <property type="match status" value="1"/>
</dbReference>